<dbReference type="InterPro" id="IPR023591">
    <property type="entry name" value="Ribosomal_uS2_flav_dom_sf"/>
</dbReference>
<dbReference type="CDD" id="cd01425">
    <property type="entry name" value="RPS2"/>
    <property type="match status" value="1"/>
</dbReference>
<proteinExistence type="inferred from homology"/>
<keyword evidence="2 5" id="KW-0689">Ribosomal protein</keyword>
<dbReference type="FunFam" id="1.10.287.610:FF:000001">
    <property type="entry name" value="30S ribosomal protein S2"/>
    <property type="match status" value="1"/>
</dbReference>
<comment type="similarity">
    <text evidence="1 5 6">Belongs to the universal ribosomal protein uS2 family.</text>
</comment>
<feature type="compositionally biased region" description="Basic and acidic residues" evidence="7">
    <location>
        <begin position="258"/>
        <end position="298"/>
    </location>
</feature>
<comment type="caution">
    <text evidence="8">The sequence shown here is derived from an EMBL/GenBank/DDBJ whole genome shotgun (WGS) entry which is preliminary data.</text>
</comment>
<dbReference type="NCBIfam" id="TIGR01011">
    <property type="entry name" value="rpsB_bact"/>
    <property type="match status" value="1"/>
</dbReference>
<evidence type="ECO:0000256" key="6">
    <source>
        <dbReference type="RuleBase" id="RU003631"/>
    </source>
</evidence>
<evidence type="ECO:0000313" key="9">
    <source>
        <dbReference type="Proteomes" id="UP000273405"/>
    </source>
</evidence>
<dbReference type="GO" id="GO:0022627">
    <property type="term" value="C:cytosolic small ribosomal subunit"/>
    <property type="evidence" value="ECO:0007669"/>
    <property type="project" value="TreeGrafter"/>
</dbReference>
<keyword evidence="3 5" id="KW-0687">Ribonucleoprotein</keyword>
<keyword evidence="9" id="KW-1185">Reference proteome</keyword>
<dbReference type="InterPro" id="IPR001865">
    <property type="entry name" value="Ribosomal_uS2"/>
</dbReference>
<dbReference type="PANTHER" id="PTHR12534">
    <property type="entry name" value="30S RIBOSOMAL PROTEIN S2 PROKARYOTIC AND ORGANELLAR"/>
    <property type="match status" value="1"/>
</dbReference>
<dbReference type="PROSITE" id="PS00962">
    <property type="entry name" value="RIBOSOMAL_S2_1"/>
    <property type="match status" value="1"/>
</dbReference>
<accession>A0A3A8N5C5</accession>
<dbReference type="InterPro" id="IPR018130">
    <property type="entry name" value="Ribosomal_uS2_CS"/>
</dbReference>
<dbReference type="RefSeq" id="WP_120629194.1">
    <property type="nucleotide sequence ID" value="NZ_RAWG01000301.1"/>
</dbReference>
<protein>
    <recommendedName>
        <fullName evidence="4 5">Small ribosomal subunit protein uS2</fullName>
    </recommendedName>
</protein>
<dbReference type="Proteomes" id="UP000273405">
    <property type="component" value="Unassembled WGS sequence"/>
</dbReference>
<reference evidence="9" key="1">
    <citation type="submission" date="2018-09" db="EMBL/GenBank/DDBJ databases">
        <authorList>
            <person name="Livingstone P.G."/>
            <person name="Whitworth D.E."/>
        </authorList>
    </citation>
    <scope>NUCLEOTIDE SEQUENCE [LARGE SCALE GENOMIC DNA]</scope>
    <source>
        <strain evidence="9">CA040B</strain>
    </source>
</reference>
<dbReference type="AlphaFoldDB" id="A0A3A8N5C5"/>
<dbReference type="PRINTS" id="PR00395">
    <property type="entry name" value="RIBOSOMALS2"/>
</dbReference>
<dbReference type="Gene3D" id="1.10.287.610">
    <property type="entry name" value="Helix hairpin bin"/>
    <property type="match status" value="1"/>
</dbReference>
<sequence length="326" mass="36119">METQQDTQTQAQAMAAASGITMRQLLEAGVHFGHQTKRWNPKMKPYIFGARNGIYIIDLQKTVTMARSAFRFVADITARGGSVLFVGTKKQAQDVIREEAARAGQFFVTSRWLGGTLTNFKTIKQGIDRLKTLEKMAEDGTFERLPKKEVAQLDREREKLEKNLGGVKDMAKLPRCVFIIDPKKEHIAIHEATRLGIPVIGLVDTNCDPDGIDFVIPGNDDAIRSIKLFTSKIADACLEGAARYRASGAAERDEQEEREGRDDRRDRDDRRGPRRNDRRDRDDRRGGGGDRGGERRGPLVEMKGVAAPVATETPAAAEGGETPAAE</sequence>
<evidence type="ECO:0000256" key="5">
    <source>
        <dbReference type="HAMAP-Rule" id="MF_00291"/>
    </source>
</evidence>
<dbReference type="OrthoDB" id="9808036at2"/>
<feature type="region of interest" description="Disordered" evidence="7">
    <location>
        <begin position="245"/>
        <end position="326"/>
    </location>
</feature>
<evidence type="ECO:0000313" key="8">
    <source>
        <dbReference type="EMBL" id="RKH36325.1"/>
    </source>
</evidence>
<dbReference type="HAMAP" id="MF_00291_B">
    <property type="entry name" value="Ribosomal_uS2_B"/>
    <property type="match status" value="1"/>
</dbReference>
<dbReference type="PROSITE" id="PS00963">
    <property type="entry name" value="RIBOSOMAL_S2_2"/>
    <property type="match status" value="1"/>
</dbReference>
<dbReference type="Gene3D" id="3.40.50.10490">
    <property type="entry name" value="Glucose-6-phosphate isomerase like protein, domain 1"/>
    <property type="match status" value="1"/>
</dbReference>
<name>A0A3A8N5C5_9BACT</name>
<dbReference type="Pfam" id="PF00318">
    <property type="entry name" value="Ribosomal_S2"/>
    <property type="match status" value="1"/>
</dbReference>
<evidence type="ECO:0000256" key="2">
    <source>
        <dbReference type="ARBA" id="ARBA00022980"/>
    </source>
</evidence>
<dbReference type="EMBL" id="RAWG01000301">
    <property type="protein sequence ID" value="RKH36325.1"/>
    <property type="molecule type" value="Genomic_DNA"/>
</dbReference>
<dbReference type="InterPro" id="IPR005706">
    <property type="entry name" value="Ribosomal_uS2_bac/mit/plastid"/>
</dbReference>
<gene>
    <name evidence="5 8" type="primary">rpsB</name>
    <name evidence="8" type="ORF">D7X12_32945</name>
</gene>
<evidence type="ECO:0000256" key="7">
    <source>
        <dbReference type="SAM" id="MobiDB-lite"/>
    </source>
</evidence>
<organism evidence="8 9">
    <name type="scientific">Corallococcus sicarius</name>
    <dbReference type="NCBI Taxonomy" id="2316726"/>
    <lineage>
        <taxon>Bacteria</taxon>
        <taxon>Pseudomonadati</taxon>
        <taxon>Myxococcota</taxon>
        <taxon>Myxococcia</taxon>
        <taxon>Myxococcales</taxon>
        <taxon>Cystobacterineae</taxon>
        <taxon>Myxococcaceae</taxon>
        <taxon>Corallococcus</taxon>
    </lineage>
</organism>
<dbReference type="SUPFAM" id="SSF52313">
    <property type="entry name" value="Ribosomal protein S2"/>
    <property type="match status" value="1"/>
</dbReference>
<dbReference type="PANTHER" id="PTHR12534:SF0">
    <property type="entry name" value="SMALL RIBOSOMAL SUBUNIT PROTEIN US2M"/>
    <property type="match status" value="1"/>
</dbReference>
<evidence type="ECO:0000256" key="4">
    <source>
        <dbReference type="ARBA" id="ARBA00035256"/>
    </source>
</evidence>
<dbReference type="GO" id="GO:0003735">
    <property type="term" value="F:structural constituent of ribosome"/>
    <property type="evidence" value="ECO:0007669"/>
    <property type="project" value="InterPro"/>
</dbReference>
<feature type="compositionally biased region" description="Low complexity" evidence="7">
    <location>
        <begin position="304"/>
        <end position="326"/>
    </location>
</feature>
<dbReference type="GO" id="GO:0006412">
    <property type="term" value="P:translation"/>
    <property type="evidence" value="ECO:0007669"/>
    <property type="project" value="UniProtKB-UniRule"/>
</dbReference>
<evidence type="ECO:0000256" key="3">
    <source>
        <dbReference type="ARBA" id="ARBA00023274"/>
    </source>
</evidence>
<evidence type="ECO:0000256" key="1">
    <source>
        <dbReference type="ARBA" id="ARBA00006242"/>
    </source>
</evidence>